<dbReference type="InterPro" id="IPR001647">
    <property type="entry name" value="HTH_TetR"/>
</dbReference>
<dbReference type="RefSeq" id="WP_380114240.1">
    <property type="nucleotide sequence ID" value="NZ_JBHSIU010000011.1"/>
</dbReference>
<evidence type="ECO:0000256" key="3">
    <source>
        <dbReference type="ARBA" id="ARBA00023163"/>
    </source>
</evidence>
<reference evidence="7" key="1">
    <citation type="journal article" date="2019" name="Int. J. Syst. Evol. Microbiol.">
        <title>The Global Catalogue of Microorganisms (GCM) 10K type strain sequencing project: providing services to taxonomists for standard genome sequencing and annotation.</title>
        <authorList>
            <consortium name="The Broad Institute Genomics Platform"/>
            <consortium name="The Broad Institute Genome Sequencing Center for Infectious Disease"/>
            <person name="Wu L."/>
            <person name="Ma J."/>
        </authorList>
    </citation>
    <scope>NUCLEOTIDE SEQUENCE [LARGE SCALE GENOMIC DNA]</scope>
    <source>
        <strain evidence="7">CGMCC 4.7152</strain>
    </source>
</reference>
<dbReference type="InterPro" id="IPR054156">
    <property type="entry name" value="YxaF_TetR_C"/>
</dbReference>
<evidence type="ECO:0000313" key="7">
    <source>
        <dbReference type="Proteomes" id="UP001595912"/>
    </source>
</evidence>
<dbReference type="EMBL" id="JBHSIU010000011">
    <property type="protein sequence ID" value="MFC4997984.1"/>
    <property type="molecule type" value="Genomic_DNA"/>
</dbReference>
<keyword evidence="3" id="KW-0804">Transcription</keyword>
<dbReference type="InterPro" id="IPR009057">
    <property type="entry name" value="Homeodomain-like_sf"/>
</dbReference>
<dbReference type="Proteomes" id="UP001595912">
    <property type="component" value="Unassembled WGS sequence"/>
</dbReference>
<evidence type="ECO:0000256" key="2">
    <source>
        <dbReference type="ARBA" id="ARBA00023125"/>
    </source>
</evidence>
<dbReference type="Pfam" id="PF21993">
    <property type="entry name" value="TetR_C_13_2"/>
    <property type="match status" value="1"/>
</dbReference>
<dbReference type="PANTHER" id="PTHR47506">
    <property type="entry name" value="TRANSCRIPTIONAL REGULATORY PROTEIN"/>
    <property type="match status" value="1"/>
</dbReference>
<keyword evidence="7" id="KW-1185">Reference proteome</keyword>
<keyword evidence="2 4" id="KW-0238">DNA-binding</keyword>
<feature type="domain" description="HTH tetR-type" evidence="5">
    <location>
        <begin position="3"/>
        <end position="63"/>
    </location>
</feature>
<evidence type="ECO:0000256" key="4">
    <source>
        <dbReference type="PROSITE-ProRule" id="PRU00335"/>
    </source>
</evidence>
<dbReference type="PROSITE" id="PS50977">
    <property type="entry name" value="HTH_TETR_2"/>
    <property type="match status" value="1"/>
</dbReference>
<dbReference type="Gene3D" id="1.10.357.10">
    <property type="entry name" value="Tetracycline Repressor, domain 2"/>
    <property type="match status" value="1"/>
</dbReference>
<dbReference type="PANTHER" id="PTHR47506:SF3">
    <property type="entry name" value="HTH-TYPE TRANSCRIPTIONAL REGULATOR LMRA"/>
    <property type="match status" value="1"/>
</dbReference>
<protein>
    <submittedName>
        <fullName evidence="6">TetR/AcrR family transcriptional regulator</fullName>
    </submittedName>
</protein>
<evidence type="ECO:0000313" key="6">
    <source>
        <dbReference type="EMBL" id="MFC4997984.1"/>
    </source>
</evidence>
<comment type="caution">
    <text evidence="6">The sequence shown here is derived from an EMBL/GenBank/DDBJ whole genome shotgun (WGS) entry which is preliminary data.</text>
</comment>
<accession>A0ABV9VQM7</accession>
<name>A0ABV9VQM7_9ACTN</name>
<feature type="DNA-binding region" description="H-T-H motif" evidence="4">
    <location>
        <begin position="26"/>
        <end position="45"/>
    </location>
</feature>
<dbReference type="SUPFAM" id="SSF46689">
    <property type="entry name" value="Homeodomain-like"/>
    <property type="match status" value="1"/>
</dbReference>
<evidence type="ECO:0000259" key="5">
    <source>
        <dbReference type="PROSITE" id="PS50977"/>
    </source>
</evidence>
<keyword evidence="1" id="KW-0805">Transcription regulation</keyword>
<gene>
    <name evidence="6" type="ORF">ACFPIJ_09100</name>
</gene>
<organism evidence="6 7">
    <name type="scientific">Dactylosporangium cerinum</name>
    <dbReference type="NCBI Taxonomy" id="1434730"/>
    <lineage>
        <taxon>Bacteria</taxon>
        <taxon>Bacillati</taxon>
        <taxon>Actinomycetota</taxon>
        <taxon>Actinomycetes</taxon>
        <taxon>Micromonosporales</taxon>
        <taxon>Micromonosporaceae</taxon>
        <taxon>Dactylosporangium</taxon>
    </lineage>
</organism>
<dbReference type="SUPFAM" id="SSF48498">
    <property type="entry name" value="Tetracyclin repressor-like, C-terminal domain"/>
    <property type="match status" value="1"/>
</dbReference>
<proteinExistence type="predicted"/>
<evidence type="ECO:0000256" key="1">
    <source>
        <dbReference type="ARBA" id="ARBA00023015"/>
    </source>
</evidence>
<sequence>MPNDTRGRMVEAAVTALRRNGVAGMSFTEILADSGAARGAIYHHFPGGKTQLVAEAAAFNGGQVRARLEELPATDPRQLVEDFLTLVRPVVIESSTGCGCAVAAVAVATDQLPHEASAAAFASWIDALTGRLVTAGLPTDTARDLATTLITLLEGAHVLCRAAASIEPFDRVCRTAMALVPS</sequence>
<dbReference type="InterPro" id="IPR036271">
    <property type="entry name" value="Tet_transcr_reg_TetR-rel_C_sf"/>
</dbReference>
<dbReference type="Pfam" id="PF00440">
    <property type="entry name" value="TetR_N"/>
    <property type="match status" value="1"/>
</dbReference>